<dbReference type="OrthoDB" id="6780355at2759"/>
<organism evidence="2 3">
    <name type="scientific">Psylliodes chrysocephalus</name>
    <dbReference type="NCBI Taxonomy" id="3402493"/>
    <lineage>
        <taxon>Eukaryota</taxon>
        <taxon>Metazoa</taxon>
        <taxon>Ecdysozoa</taxon>
        <taxon>Arthropoda</taxon>
        <taxon>Hexapoda</taxon>
        <taxon>Insecta</taxon>
        <taxon>Pterygota</taxon>
        <taxon>Neoptera</taxon>
        <taxon>Endopterygota</taxon>
        <taxon>Coleoptera</taxon>
        <taxon>Polyphaga</taxon>
        <taxon>Cucujiformia</taxon>
        <taxon>Chrysomeloidea</taxon>
        <taxon>Chrysomelidae</taxon>
        <taxon>Galerucinae</taxon>
        <taxon>Alticini</taxon>
        <taxon>Psylliodes</taxon>
    </lineage>
</organism>
<dbReference type="Proteomes" id="UP001153636">
    <property type="component" value="Chromosome 8"/>
</dbReference>
<proteinExistence type="predicted"/>
<name>A0A9P0D5Y3_9CUCU</name>
<feature type="region of interest" description="Disordered" evidence="1">
    <location>
        <begin position="28"/>
        <end position="72"/>
    </location>
</feature>
<accession>A0A9P0D5Y3</accession>
<evidence type="ECO:0000256" key="1">
    <source>
        <dbReference type="SAM" id="MobiDB-lite"/>
    </source>
</evidence>
<feature type="region of interest" description="Disordered" evidence="1">
    <location>
        <begin position="89"/>
        <end position="114"/>
    </location>
</feature>
<feature type="compositionally biased region" description="Basic residues" evidence="1">
    <location>
        <begin position="89"/>
        <end position="102"/>
    </location>
</feature>
<sequence length="664" mass="77099">MARAKKNNIQNQRSKECMRKLRQRIKNDPILYEEQKQYTPPGTPILFDHGRDVAGPSRQSVSGKRIQRRNRDELKKKIKVLEEKLRKSDKRVRKYKKRLSRKAKQDPDTPKKKVKKMLFKQQVTPEVKRNLLAGEALKEQIKINFKEQKKGVEKRNVLNNITGKVIKKYKFKNLLGQITSRRGMDSRRASNERKAVLFKIKQKIQTFFEVGKISRMCPGKKDTITFRKAKKQKRYLNDSLKNIYEDFKKTYPRITISYSSFCKLRPFWVVFPTAQKRETCLCILHDNFELLTTKLKSSKILVSGMPTNVIKEICCDVRNENYLLRVCKDCLGNEIKILDFNKEEVISYEKWITKKVEISIKGETKMCQKTIKEKVECKKEEAVNHFKKLVPSFLKHTQNIVHQYHAIDVIKKQLAVDEVLIHIDFSENYGCKYGKEIQSAHFGGSKQQISMHTVIIYYKKKNAPDMKNVSLCTMSENLRHDPSAICAHLQPVFDEVQHLVPNLRTINFLSDGPSTQYRNKKMFFFMAKYISNAVGAEQLRWHYSEPGHGKGAPDGVGGCLKKMADRLVSHGKDIPNFDIFLKELTENCRGIKCIPIASQRISEMNSLLPENFKPFKGTMAIRELAWHKHKPDIMYARTLTCVGCNVNIECPHYGLGITITICSR</sequence>
<evidence type="ECO:0000313" key="2">
    <source>
        <dbReference type="EMBL" id="CAH1114857.1"/>
    </source>
</evidence>
<gene>
    <name evidence="2" type="ORF">PSYICH_LOCUS14247</name>
</gene>
<protein>
    <submittedName>
        <fullName evidence="2">Uncharacterized protein</fullName>
    </submittedName>
</protein>
<keyword evidence="3" id="KW-1185">Reference proteome</keyword>
<dbReference type="PANTHER" id="PTHR46601">
    <property type="entry name" value="ULP_PROTEASE DOMAIN-CONTAINING PROTEIN"/>
    <property type="match status" value="1"/>
</dbReference>
<dbReference type="PANTHER" id="PTHR46601:SF2">
    <property type="entry name" value="UBIQUITIN-LIKE PROTEASE FAMILY PROFILE DOMAIN-CONTAINING PROTEIN"/>
    <property type="match status" value="1"/>
</dbReference>
<reference evidence="2" key="1">
    <citation type="submission" date="2022-01" db="EMBL/GenBank/DDBJ databases">
        <authorList>
            <person name="King R."/>
        </authorList>
    </citation>
    <scope>NUCLEOTIDE SEQUENCE</scope>
</reference>
<dbReference type="AlphaFoldDB" id="A0A9P0D5Y3"/>
<evidence type="ECO:0000313" key="3">
    <source>
        <dbReference type="Proteomes" id="UP001153636"/>
    </source>
</evidence>
<dbReference type="EMBL" id="OV651820">
    <property type="protein sequence ID" value="CAH1114857.1"/>
    <property type="molecule type" value="Genomic_DNA"/>
</dbReference>